<evidence type="ECO:0000313" key="6">
    <source>
        <dbReference type="EMBL" id="KSU50864.1"/>
    </source>
</evidence>
<dbReference type="PANTHER" id="PTHR44846:SF4">
    <property type="entry name" value="HTH GNTR-TYPE DOMAIN-CONTAINING PROTEIN"/>
    <property type="match status" value="1"/>
</dbReference>
<dbReference type="InterPro" id="IPR028978">
    <property type="entry name" value="Chorismate_lyase_/UTRA_dom_sf"/>
</dbReference>
<dbReference type="GO" id="GO:0045892">
    <property type="term" value="P:negative regulation of DNA-templated transcription"/>
    <property type="evidence" value="ECO:0007669"/>
    <property type="project" value="TreeGrafter"/>
</dbReference>
<dbReference type="PANTHER" id="PTHR44846">
    <property type="entry name" value="MANNOSYL-D-GLYCERATE TRANSPORT/METABOLISM SYSTEM REPRESSOR MNGR-RELATED"/>
    <property type="match status" value="1"/>
</dbReference>
<dbReference type="SMART" id="SM00866">
    <property type="entry name" value="UTRA"/>
    <property type="match status" value="1"/>
</dbReference>
<dbReference type="InterPro" id="IPR000524">
    <property type="entry name" value="Tscrpt_reg_HTH_GntR"/>
</dbReference>
<evidence type="ECO:0000256" key="3">
    <source>
        <dbReference type="ARBA" id="ARBA00023125"/>
    </source>
</evidence>
<dbReference type="SUPFAM" id="SSF64288">
    <property type="entry name" value="Chorismate lyase-like"/>
    <property type="match status" value="1"/>
</dbReference>
<protein>
    <submittedName>
        <fullName evidence="6">GntR family transcriptional regulator</fullName>
    </submittedName>
</protein>
<organism evidence="6 7">
    <name type="scientific">Exiguobacterium indicum</name>
    <dbReference type="NCBI Taxonomy" id="296995"/>
    <lineage>
        <taxon>Bacteria</taxon>
        <taxon>Bacillati</taxon>
        <taxon>Bacillota</taxon>
        <taxon>Bacilli</taxon>
        <taxon>Bacillales</taxon>
        <taxon>Bacillales Family XII. Incertae Sedis</taxon>
        <taxon>Exiguobacterium</taxon>
    </lineage>
</organism>
<sequence length="236" mass="27193">MLKYQQTADEIERYIEQHELKQGDKLPILEELIRQFAVSKTTMTKSLELLERKGIIFQVRGSGIFVRKTNRTGYIRLFSTQGFKQNLVGHTIESTVLALEPIAATDNIAKNLGIEAGETVYYVKRIRYIDGKILCLEESYYRQSIVPYLNREIVEQSIFEYLETALQLNIGFSDMYMHVGKLSAESAHHLDLTEGDPAMTIETVFHLTNGRPFDYSVITYHYEHSHFVVQANGLYL</sequence>
<dbReference type="InterPro" id="IPR050679">
    <property type="entry name" value="Bact_HTH_transcr_reg"/>
</dbReference>
<dbReference type="RefSeq" id="WP_058264901.1">
    <property type="nucleotide sequence ID" value="NZ_FMYN01000001.1"/>
</dbReference>
<evidence type="ECO:0000313" key="7">
    <source>
        <dbReference type="Proteomes" id="UP000053797"/>
    </source>
</evidence>
<gene>
    <name evidence="6" type="ORF">AS033_05650</name>
</gene>
<keyword evidence="2" id="KW-0805">Transcription regulation</keyword>
<evidence type="ECO:0000256" key="1">
    <source>
        <dbReference type="ARBA" id="ARBA00022491"/>
    </source>
</evidence>
<dbReference type="OrthoDB" id="2141316at2"/>
<feature type="domain" description="HTH gntR-type" evidence="5">
    <location>
        <begin position="1"/>
        <end position="69"/>
    </location>
</feature>
<keyword evidence="1" id="KW-0678">Repressor</keyword>
<reference evidence="6 7" key="1">
    <citation type="journal article" date="2015" name="Int. J. Syst. Evol. Microbiol.">
        <title>Exiguobacterium enclense sp. nov., isolated from sediment.</title>
        <authorList>
            <person name="Dastager S.G."/>
            <person name="Mawlankar R."/>
            <person name="Sonalkar V.V."/>
            <person name="Thorat M.N."/>
            <person name="Mual P."/>
            <person name="Verma A."/>
            <person name="Krishnamurthi S."/>
            <person name="Tang S.K."/>
            <person name="Li W.J."/>
        </authorList>
    </citation>
    <scope>NUCLEOTIDE SEQUENCE [LARGE SCALE GENOMIC DNA]</scope>
    <source>
        <strain evidence="6 7">NIO-1109</strain>
    </source>
</reference>
<dbReference type="GO" id="GO:0003677">
    <property type="term" value="F:DNA binding"/>
    <property type="evidence" value="ECO:0007669"/>
    <property type="project" value="UniProtKB-KW"/>
</dbReference>
<keyword evidence="4" id="KW-0804">Transcription</keyword>
<dbReference type="InterPro" id="IPR036390">
    <property type="entry name" value="WH_DNA-bd_sf"/>
</dbReference>
<dbReference type="Pfam" id="PF00392">
    <property type="entry name" value="GntR"/>
    <property type="match status" value="1"/>
</dbReference>
<dbReference type="SMART" id="SM00345">
    <property type="entry name" value="HTH_GNTR"/>
    <property type="match status" value="1"/>
</dbReference>
<evidence type="ECO:0000259" key="5">
    <source>
        <dbReference type="PROSITE" id="PS50949"/>
    </source>
</evidence>
<keyword evidence="3" id="KW-0238">DNA-binding</keyword>
<dbReference type="PROSITE" id="PS50949">
    <property type="entry name" value="HTH_GNTR"/>
    <property type="match status" value="1"/>
</dbReference>
<accession>A0A0V8GKU6</accession>
<comment type="caution">
    <text evidence="6">The sequence shown here is derived from an EMBL/GenBank/DDBJ whole genome shotgun (WGS) entry which is preliminary data.</text>
</comment>
<dbReference type="FunFam" id="3.40.1410.10:FF:000008">
    <property type="entry name" value="Transcriptional regulator, GntR family"/>
    <property type="match status" value="1"/>
</dbReference>
<dbReference type="EMBL" id="LNQL01000001">
    <property type="protein sequence ID" value="KSU50864.1"/>
    <property type="molecule type" value="Genomic_DNA"/>
</dbReference>
<name>A0A0V8GKU6_9BACL</name>
<dbReference type="Gene3D" id="1.10.10.10">
    <property type="entry name" value="Winged helix-like DNA-binding domain superfamily/Winged helix DNA-binding domain"/>
    <property type="match status" value="1"/>
</dbReference>
<evidence type="ECO:0000256" key="2">
    <source>
        <dbReference type="ARBA" id="ARBA00023015"/>
    </source>
</evidence>
<dbReference type="GO" id="GO:0003700">
    <property type="term" value="F:DNA-binding transcription factor activity"/>
    <property type="evidence" value="ECO:0007669"/>
    <property type="project" value="InterPro"/>
</dbReference>
<dbReference type="CDD" id="cd07377">
    <property type="entry name" value="WHTH_GntR"/>
    <property type="match status" value="1"/>
</dbReference>
<proteinExistence type="predicted"/>
<evidence type="ECO:0000256" key="4">
    <source>
        <dbReference type="ARBA" id="ARBA00023163"/>
    </source>
</evidence>
<dbReference type="AlphaFoldDB" id="A0A0V8GKU6"/>
<dbReference type="Gene3D" id="3.40.1410.10">
    <property type="entry name" value="Chorismate lyase-like"/>
    <property type="match status" value="1"/>
</dbReference>
<dbReference type="SUPFAM" id="SSF46785">
    <property type="entry name" value="Winged helix' DNA-binding domain"/>
    <property type="match status" value="1"/>
</dbReference>
<dbReference type="Pfam" id="PF07702">
    <property type="entry name" value="UTRA"/>
    <property type="match status" value="1"/>
</dbReference>
<dbReference type="Proteomes" id="UP000053797">
    <property type="component" value="Unassembled WGS sequence"/>
</dbReference>
<dbReference type="InterPro" id="IPR011663">
    <property type="entry name" value="UTRA"/>
</dbReference>
<dbReference type="InterPro" id="IPR036388">
    <property type="entry name" value="WH-like_DNA-bd_sf"/>
</dbReference>